<dbReference type="Proteomes" id="UP001156484">
    <property type="component" value="Chromosome"/>
</dbReference>
<organism evidence="1 2">
    <name type="scientific">Rhodococcus sacchari</name>
    <dbReference type="NCBI Taxonomy" id="2962047"/>
    <lineage>
        <taxon>Bacteria</taxon>
        <taxon>Bacillati</taxon>
        <taxon>Actinomycetota</taxon>
        <taxon>Actinomycetes</taxon>
        <taxon>Mycobacteriales</taxon>
        <taxon>Nocardiaceae</taxon>
        <taxon>Rhodococcus</taxon>
    </lineage>
</organism>
<reference evidence="1" key="1">
    <citation type="submission" date="2022-10" db="EMBL/GenBank/DDBJ databases">
        <title>Rhodococcus ferula Z13 complete genome.</title>
        <authorList>
            <person name="Long X."/>
            <person name="Zang M."/>
        </authorList>
    </citation>
    <scope>NUCLEOTIDE SEQUENCE</scope>
    <source>
        <strain evidence="1">Z13</strain>
    </source>
</reference>
<dbReference type="EMBL" id="CP107551">
    <property type="protein sequence ID" value="UYP17567.1"/>
    <property type="molecule type" value="Genomic_DNA"/>
</dbReference>
<name>A0ACD4DBX2_9NOCA</name>
<evidence type="ECO:0000313" key="2">
    <source>
        <dbReference type="Proteomes" id="UP001156484"/>
    </source>
</evidence>
<sequence length="198" mass="20831">MARAGPGALVVTTGDDARSKILRATLQLVGTHGVPEVTNRRIAACAGVSLGSITYHFPTQADLLRAALVSFVDDETARLRELAEQYRSQALSLAEAADLTERIAHDLAFTAERIAPFELYVQAGRDPDLRPAADRCWRAYDALTVAVLIALGVQAPEAIAPTLVATVAGMQLRRLSTGAQTDVAAAVLTLLRGAAGTG</sequence>
<gene>
    <name evidence="1" type="ORF">OED52_12795</name>
</gene>
<protein>
    <submittedName>
        <fullName evidence="1">TetR family transcriptional regulator</fullName>
    </submittedName>
</protein>
<evidence type="ECO:0000313" key="1">
    <source>
        <dbReference type="EMBL" id="UYP17567.1"/>
    </source>
</evidence>
<proteinExistence type="predicted"/>
<accession>A0ACD4DBX2</accession>
<keyword evidence="2" id="KW-1185">Reference proteome</keyword>